<feature type="region of interest" description="Disordered" evidence="1">
    <location>
        <begin position="1"/>
        <end position="88"/>
    </location>
</feature>
<proteinExistence type="predicted"/>
<organism evidence="2 3">
    <name type="scientific">Macrophomina phaseolina</name>
    <dbReference type="NCBI Taxonomy" id="35725"/>
    <lineage>
        <taxon>Eukaryota</taxon>
        <taxon>Fungi</taxon>
        <taxon>Dikarya</taxon>
        <taxon>Ascomycota</taxon>
        <taxon>Pezizomycotina</taxon>
        <taxon>Dothideomycetes</taxon>
        <taxon>Dothideomycetes incertae sedis</taxon>
        <taxon>Botryosphaeriales</taxon>
        <taxon>Botryosphaeriaceae</taxon>
        <taxon>Macrophomina</taxon>
    </lineage>
</organism>
<evidence type="ECO:0000256" key="1">
    <source>
        <dbReference type="SAM" id="MobiDB-lite"/>
    </source>
</evidence>
<comment type="caution">
    <text evidence="2">The sequence shown here is derived from an EMBL/GenBank/DDBJ whole genome shotgun (WGS) entry which is preliminary data.</text>
</comment>
<evidence type="ECO:0000313" key="3">
    <source>
        <dbReference type="Proteomes" id="UP000774617"/>
    </source>
</evidence>
<feature type="compositionally biased region" description="Low complexity" evidence="1">
    <location>
        <begin position="62"/>
        <end position="87"/>
    </location>
</feature>
<feature type="region of interest" description="Disordered" evidence="1">
    <location>
        <begin position="242"/>
        <end position="261"/>
    </location>
</feature>
<feature type="compositionally biased region" description="Pro residues" evidence="1">
    <location>
        <begin position="25"/>
        <end position="39"/>
    </location>
</feature>
<evidence type="ECO:0000313" key="2">
    <source>
        <dbReference type="EMBL" id="KAH7046641.1"/>
    </source>
</evidence>
<dbReference type="Proteomes" id="UP000774617">
    <property type="component" value="Unassembled WGS sequence"/>
</dbReference>
<evidence type="ECO:0008006" key="4">
    <source>
        <dbReference type="Google" id="ProtNLM"/>
    </source>
</evidence>
<keyword evidence="3" id="KW-1185">Reference proteome</keyword>
<feature type="region of interest" description="Disordered" evidence="1">
    <location>
        <begin position="134"/>
        <end position="196"/>
    </location>
</feature>
<sequence length="457" mass="47924">MSHEVEESAQEGQLQERRQEQRLAPAPPPPPPQPLPPPRAFLTDLLTSLPPGQVPVEQDNGVTARAATRAPAGVGAASSSSSFSSSANPLRALQGKDRNALLTLHVLFPNELLPALDLLDRGLVTRFRVADNEAQTPREATTAPGSLDGPAASDDQRAEQEGQQHRRRAAGQTSSRVEISNAVGVSDVGSGNDGGRRLAATAAATNTNTHATAAPVVDPPQPPLFAGEGYHADPAHLLPRRRPAAGAESKPAAELSPKEKKGLPAAVVSTLYYVRSAQQQQYQHHRRSRYGHSHSRGAQQRCYDNNDFEEDERVDDAPALSPLSSSLNVYEVRLAAWSCSCPAFAFAAFPANLREPSPEPAGMHADGGEGVASQVAAGADAGAGGGSNASYSGEDVWEEFGFGGLRRGGGLGMVPPVCKHLLACLLVERAPALFGECVKERAVGVDEAAAWAAGWGG</sequence>
<gene>
    <name evidence="2" type="ORF">B0J12DRAFT_134030</name>
</gene>
<feature type="compositionally biased region" description="Low complexity" evidence="1">
    <location>
        <begin position="180"/>
        <end position="190"/>
    </location>
</feature>
<accession>A0ABQ8G6T9</accession>
<protein>
    <recommendedName>
        <fullName evidence="4">SWIM-type domain-containing protein</fullName>
    </recommendedName>
</protein>
<reference evidence="2 3" key="1">
    <citation type="journal article" date="2021" name="Nat. Commun.">
        <title>Genetic determinants of endophytism in the Arabidopsis root mycobiome.</title>
        <authorList>
            <person name="Mesny F."/>
            <person name="Miyauchi S."/>
            <person name="Thiergart T."/>
            <person name="Pickel B."/>
            <person name="Atanasova L."/>
            <person name="Karlsson M."/>
            <person name="Huettel B."/>
            <person name="Barry K.W."/>
            <person name="Haridas S."/>
            <person name="Chen C."/>
            <person name="Bauer D."/>
            <person name="Andreopoulos W."/>
            <person name="Pangilinan J."/>
            <person name="LaButti K."/>
            <person name="Riley R."/>
            <person name="Lipzen A."/>
            <person name="Clum A."/>
            <person name="Drula E."/>
            <person name="Henrissat B."/>
            <person name="Kohler A."/>
            <person name="Grigoriev I.V."/>
            <person name="Martin F.M."/>
            <person name="Hacquard S."/>
        </authorList>
    </citation>
    <scope>NUCLEOTIDE SEQUENCE [LARGE SCALE GENOMIC DNA]</scope>
    <source>
        <strain evidence="2 3">MPI-SDFR-AT-0080</strain>
    </source>
</reference>
<name>A0ABQ8G6T9_9PEZI</name>
<feature type="compositionally biased region" description="Basic and acidic residues" evidence="1">
    <location>
        <begin position="154"/>
        <end position="164"/>
    </location>
</feature>
<dbReference type="EMBL" id="JAGTJR010000017">
    <property type="protein sequence ID" value="KAH7046641.1"/>
    <property type="molecule type" value="Genomic_DNA"/>
</dbReference>